<sequence>MYCDINLVKYGAGMPIANDINSIGHTLNLHLFINNDFKYIINGTNNQIAKHIKKIMFENYDECFENIDKSYIDSLDTNNSYLVGIKKLNEDSNEHEIMFDLYF</sequence>
<comment type="caution">
    <text evidence="1">The sequence shown here is derived from an EMBL/GenBank/DDBJ whole genome shotgun (WGS) entry which is preliminary data.</text>
</comment>
<dbReference type="EMBL" id="QUAM01000004">
    <property type="protein sequence ID" value="TPR13452.1"/>
    <property type="molecule type" value="Genomic_DNA"/>
</dbReference>
<proteinExistence type="predicted"/>
<organism evidence="1 2">
    <name type="scientific">Apilactobacillus timberlakei</name>
    <dbReference type="NCBI Taxonomy" id="2008380"/>
    <lineage>
        <taxon>Bacteria</taxon>
        <taxon>Bacillati</taxon>
        <taxon>Bacillota</taxon>
        <taxon>Bacilli</taxon>
        <taxon>Lactobacillales</taxon>
        <taxon>Lactobacillaceae</taxon>
        <taxon>Apilactobacillus</taxon>
    </lineage>
</organism>
<gene>
    <name evidence="1" type="ORF">DY048_05980</name>
</gene>
<name>A0ABY2YS68_9LACO</name>
<protein>
    <submittedName>
        <fullName evidence="1">Uncharacterized protein</fullName>
    </submittedName>
</protein>
<keyword evidence="2" id="KW-1185">Reference proteome</keyword>
<evidence type="ECO:0000313" key="2">
    <source>
        <dbReference type="Proteomes" id="UP000767392"/>
    </source>
</evidence>
<accession>A0ABY2YS68</accession>
<dbReference type="Proteomes" id="UP000767392">
    <property type="component" value="Unassembled WGS sequence"/>
</dbReference>
<dbReference type="RefSeq" id="WP_105988203.1">
    <property type="nucleotide sequence ID" value="NZ_POST01000004.1"/>
</dbReference>
<reference evidence="1 2" key="1">
    <citation type="submission" date="2018-08" db="EMBL/GenBank/DDBJ databases">
        <title>Comparative genomics of wild bee and flower associated Lactobacillus reveals potential adaptation to the bee host.</title>
        <authorList>
            <person name="Vuong H.Q."/>
            <person name="Mcfrederick Q.S."/>
        </authorList>
    </citation>
    <scope>NUCLEOTIDE SEQUENCE [LARGE SCALE GENOMIC DNA]</scope>
    <source>
        <strain evidence="1 2">HV_04</strain>
    </source>
</reference>
<evidence type="ECO:0000313" key="1">
    <source>
        <dbReference type="EMBL" id="TPR13452.1"/>
    </source>
</evidence>